<feature type="signal peptide" evidence="1">
    <location>
        <begin position="1"/>
        <end position="18"/>
    </location>
</feature>
<keyword evidence="3" id="KW-1185">Reference proteome</keyword>
<evidence type="ECO:0008006" key="4">
    <source>
        <dbReference type="Google" id="ProtNLM"/>
    </source>
</evidence>
<dbReference type="OrthoDB" id="6357915at2759"/>
<feature type="chain" id="PRO_5035766195" description="EGF-like domain-containing protein" evidence="1">
    <location>
        <begin position="19"/>
        <end position="234"/>
    </location>
</feature>
<dbReference type="Proteomes" id="UP000494165">
    <property type="component" value="Unassembled WGS sequence"/>
</dbReference>
<reference evidence="2 3" key="1">
    <citation type="submission" date="2020-04" db="EMBL/GenBank/DDBJ databases">
        <authorList>
            <person name="Alioto T."/>
            <person name="Alioto T."/>
            <person name="Gomez Garrido J."/>
        </authorList>
    </citation>
    <scope>NUCLEOTIDE SEQUENCE [LARGE SCALE GENOMIC DNA]</scope>
</reference>
<evidence type="ECO:0000313" key="2">
    <source>
        <dbReference type="EMBL" id="CAB3384441.1"/>
    </source>
</evidence>
<sequence length="234" mass="26218">MLLLITVAAAAFVAAGLASHPAQFTYPGSARSERDLPLCPNNAVCSVLHRRFWGAQPLLERFCRCPGRLECPSTWTTDSMKDNQSMQLNNRSQLKFCNDVKVLGRCRSSQVALNVTTRRTPPDRLTQIAASVGTVTTANCYCPPWPAPRHWRHDKRSQRQFFNGTTDVSDTYTCAKLPRCEEQEACGVVRHDLFSIYFKCSCLKGTLCYSTAHAPPVNRSEVLFDGQVYEAYCL</sequence>
<protein>
    <recommendedName>
        <fullName evidence="4">EGF-like domain-containing protein</fullName>
    </recommendedName>
</protein>
<proteinExistence type="predicted"/>
<dbReference type="Gene3D" id="2.20.20.160">
    <property type="match status" value="1"/>
</dbReference>
<name>A0A8S1DWE3_9INSE</name>
<organism evidence="2 3">
    <name type="scientific">Cloeon dipterum</name>
    <dbReference type="NCBI Taxonomy" id="197152"/>
    <lineage>
        <taxon>Eukaryota</taxon>
        <taxon>Metazoa</taxon>
        <taxon>Ecdysozoa</taxon>
        <taxon>Arthropoda</taxon>
        <taxon>Hexapoda</taxon>
        <taxon>Insecta</taxon>
        <taxon>Pterygota</taxon>
        <taxon>Palaeoptera</taxon>
        <taxon>Ephemeroptera</taxon>
        <taxon>Pisciforma</taxon>
        <taxon>Baetidae</taxon>
        <taxon>Cloeon</taxon>
    </lineage>
</organism>
<keyword evidence="1" id="KW-0732">Signal</keyword>
<dbReference type="EMBL" id="CADEPI010000350">
    <property type="protein sequence ID" value="CAB3384441.1"/>
    <property type="molecule type" value="Genomic_DNA"/>
</dbReference>
<comment type="caution">
    <text evidence="2">The sequence shown here is derived from an EMBL/GenBank/DDBJ whole genome shotgun (WGS) entry which is preliminary data.</text>
</comment>
<accession>A0A8S1DWE3</accession>
<evidence type="ECO:0000256" key="1">
    <source>
        <dbReference type="SAM" id="SignalP"/>
    </source>
</evidence>
<gene>
    <name evidence="2" type="ORF">CLODIP_2_CD09014</name>
</gene>
<dbReference type="AlphaFoldDB" id="A0A8S1DWE3"/>
<evidence type="ECO:0000313" key="3">
    <source>
        <dbReference type="Proteomes" id="UP000494165"/>
    </source>
</evidence>